<dbReference type="Gene3D" id="1.10.60.10">
    <property type="entry name" value="Iron dependent repressor, metal binding and dimerisation domain"/>
    <property type="match status" value="1"/>
</dbReference>
<organism evidence="13 14">
    <name type="scientific">Bacillus songklensis</name>
    <dbReference type="NCBI Taxonomy" id="1069116"/>
    <lineage>
        <taxon>Bacteria</taxon>
        <taxon>Bacillati</taxon>
        <taxon>Bacillota</taxon>
        <taxon>Bacilli</taxon>
        <taxon>Bacillales</taxon>
        <taxon>Bacillaceae</taxon>
        <taxon>Bacillus</taxon>
    </lineage>
</organism>
<keyword evidence="9" id="KW-0804">Transcription</keyword>
<evidence type="ECO:0000256" key="5">
    <source>
        <dbReference type="ARBA" id="ARBA00022491"/>
    </source>
</evidence>
<evidence type="ECO:0000313" key="14">
    <source>
        <dbReference type="Proteomes" id="UP001595752"/>
    </source>
</evidence>
<dbReference type="SMART" id="SM00529">
    <property type="entry name" value="HTH_DTXR"/>
    <property type="match status" value="1"/>
</dbReference>
<sequence>MRTSSEEKYLEEIYKAVNQRGYARVSDVAQSLDVSVSSVSKMVRKLAGYQLVEHERYQYIKMTEKGILVGKQLVLKHQILATFFQMIGLEKEEVEEEVNKIEHYISWSTIGKIHDFILRNE</sequence>
<dbReference type="InterPro" id="IPR036421">
    <property type="entry name" value="Fe_dep_repressor_sf"/>
</dbReference>
<comment type="similarity">
    <text evidence="2">Belongs to the DtxR/MntR family.</text>
</comment>
<evidence type="ECO:0000256" key="6">
    <source>
        <dbReference type="ARBA" id="ARBA00023015"/>
    </source>
</evidence>
<evidence type="ECO:0000256" key="3">
    <source>
        <dbReference type="ARBA" id="ARBA00011738"/>
    </source>
</evidence>
<dbReference type="Gene3D" id="1.10.10.10">
    <property type="entry name" value="Winged helix-like DNA-binding domain superfamily/Winged helix DNA-binding domain"/>
    <property type="match status" value="1"/>
</dbReference>
<keyword evidence="5" id="KW-0678">Repressor</keyword>
<evidence type="ECO:0000256" key="1">
    <source>
        <dbReference type="ARBA" id="ARBA00004496"/>
    </source>
</evidence>
<keyword evidence="10" id="KW-0464">Manganese</keyword>
<dbReference type="InterPro" id="IPR036388">
    <property type="entry name" value="WH-like_DNA-bd_sf"/>
</dbReference>
<dbReference type="InterPro" id="IPR001367">
    <property type="entry name" value="Fe_dep_repressor"/>
</dbReference>
<evidence type="ECO:0000256" key="10">
    <source>
        <dbReference type="ARBA" id="ARBA00023211"/>
    </source>
</evidence>
<keyword evidence="4" id="KW-0963">Cytoplasm</keyword>
<dbReference type="Pfam" id="PF01325">
    <property type="entry name" value="Fe_dep_repress"/>
    <property type="match status" value="1"/>
</dbReference>
<comment type="subcellular location">
    <subcellularLocation>
        <location evidence="1">Cytoplasm</location>
    </subcellularLocation>
</comment>
<gene>
    <name evidence="13" type="ORF">ACFOU2_02980</name>
</gene>
<evidence type="ECO:0000259" key="12">
    <source>
        <dbReference type="PROSITE" id="PS50944"/>
    </source>
</evidence>
<dbReference type="Pfam" id="PF02742">
    <property type="entry name" value="Fe_dep_repr_C"/>
    <property type="match status" value="1"/>
</dbReference>
<protein>
    <recommendedName>
        <fullName evidence="11">Manganese transport regulator</fullName>
    </recommendedName>
</protein>
<keyword evidence="8" id="KW-0010">Activator</keyword>
<comment type="subunit">
    <text evidence="3">Homodimer.</text>
</comment>
<dbReference type="RefSeq" id="WP_377912037.1">
    <property type="nucleotide sequence ID" value="NZ_JBHRZT010000018.1"/>
</dbReference>
<accession>A0ABV8AX12</accession>
<proteinExistence type="inferred from homology"/>
<comment type="caution">
    <text evidence="13">The sequence shown here is derived from an EMBL/GenBank/DDBJ whole genome shotgun (WGS) entry which is preliminary data.</text>
</comment>
<dbReference type="EMBL" id="JBHRZT010000018">
    <property type="protein sequence ID" value="MFC3882498.1"/>
    <property type="molecule type" value="Genomic_DNA"/>
</dbReference>
<dbReference type="PANTHER" id="PTHR33238">
    <property type="entry name" value="IRON (METAL) DEPENDENT REPRESSOR, DTXR FAMILY"/>
    <property type="match status" value="1"/>
</dbReference>
<dbReference type="InterPro" id="IPR050536">
    <property type="entry name" value="DtxR_MntR_Metal-Reg"/>
</dbReference>
<keyword evidence="14" id="KW-1185">Reference proteome</keyword>
<evidence type="ECO:0000256" key="8">
    <source>
        <dbReference type="ARBA" id="ARBA00023159"/>
    </source>
</evidence>
<dbReference type="Proteomes" id="UP001595752">
    <property type="component" value="Unassembled WGS sequence"/>
</dbReference>
<dbReference type="InterPro" id="IPR036390">
    <property type="entry name" value="WH_DNA-bd_sf"/>
</dbReference>
<dbReference type="SUPFAM" id="SSF47979">
    <property type="entry name" value="Iron-dependent repressor protein, dimerization domain"/>
    <property type="match status" value="1"/>
</dbReference>
<evidence type="ECO:0000313" key="13">
    <source>
        <dbReference type="EMBL" id="MFC3882498.1"/>
    </source>
</evidence>
<evidence type="ECO:0000256" key="2">
    <source>
        <dbReference type="ARBA" id="ARBA00007871"/>
    </source>
</evidence>
<keyword evidence="6" id="KW-0805">Transcription regulation</keyword>
<dbReference type="InterPro" id="IPR022687">
    <property type="entry name" value="HTH_DTXR"/>
</dbReference>
<evidence type="ECO:0000256" key="9">
    <source>
        <dbReference type="ARBA" id="ARBA00023163"/>
    </source>
</evidence>
<evidence type="ECO:0000256" key="4">
    <source>
        <dbReference type="ARBA" id="ARBA00022490"/>
    </source>
</evidence>
<keyword evidence="7" id="KW-0238">DNA-binding</keyword>
<evidence type="ECO:0000256" key="7">
    <source>
        <dbReference type="ARBA" id="ARBA00023125"/>
    </source>
</evidence>
<dbReference type="InterPro" id="IPR022689">
    <property type="entry name" value="Iron_dep_repressor"/>
</dbReference>
<dbReference type="PANTHER" id="PTHR33238:SF11">
    <property type="entry name" value="TRANSCRIPTIONAL REGULATOR MNTR"/>
    <property type="match status" value="1"/>
</dbReference>
<evidence type="ECO:0000256" key="11">
    <source>
        <dbReference type="ARBA" id="ARBA00032593"/>
    </source>
</evidence>
<feature type="domain" description="HTH dtxR-type" evidence="12">
    <location>
        <begin position="1"/>
        <end position="63"/>
    </location>
</feature>
<dbReference type="PROSITE" id="PS50944">
    <property type="entry name" value="HTH_DTXR"/>
    <property type="match status" value="1"/>
</dbReference>
<dbReference type="SUPFAM" id="SSF46785">
    <property type="entry name" value="Winged helix' DNA-binding domain"/>
    <property type="match status" value="1"/>
</dbReference>
<reference evidence="14" key="1">
    <citation type="journal article" date="2019" name="Int. J. Syst. Evol. Microbiol.">
        <title>The Global Catalogue of Microorganisms (GCM) 10K type strain sequencing project: providing services to taxonomists for standard genome sequencing and annotation.</title>
        <authorList>
            <consortium name="The Broad Institute Genomics Platform"/>
            <consortium name="The Broad Institute Genome Sequencing Center for Infectious Disease"/>
            <person name="Wu L."/>
            <person name="Ma J."/>
        </authorList>
    </citation>
    <scope>NUCLEOTIDE SEQUENCE [LARGE SCALE GENOMIC DNA]</scope>
    <source>
        <strain evidence="14">CCUG 61889</strain>
    </source>
</reference>
<name>A0ABV8AX12_9BACI</name>